<protein>
    <recommendedName>
        <fullName evidence="2">Gfo/Idh/MocA-like oxidoreductase C-terminal domain-containing protein</fullName>
    </recommendedName>
</protein>
<evidence type="ECO:0008006" key="2">
    <source>
        <dbReference type="Google" id="ProtNLM"/>
    </source>
</evidence>
<dbReference type="Gene3D" id="3.30.360.10">
    <property type="entry name" value="Dihydrodipicolinate Reductase, domain 2"/>
    <property type="match status" value="1"/>
</dbReference>
<gene>
    <name evidence="1" type="ORF">SDC9_86432</name>
</gene>
<evidence type="ECO:0000313" key="1">
    <source>
        <dbReference type="EMBL" id="MPM39797.1"/>
    </source>
</evidence>
<proteinExistence type="predicted"/>
<organism evidence="1">
    <name type="scientific">bioreactor metagenome</name>
    <dbReference type="NCBI Taxonomy" id="1076179"/>
    <lineage>
        <taxon>unclassified sequences</taxon>
        <taxon>metagenomes</taxon>
        <taxon>ecological metagenomes</taxon>
    </lineage>
</organism>
<sequence length="183" mass="20825">MGQYLPDWHPWEDYTSYFIGDARTNGCRELLAIELPWLIQAFGTIDGIRAARRKLTTLNTAYDDCIFLLINHKNGTIGSVCVDVVSRKAVREFEMIGEDIYLSWNGTPDSLRLFDLEKRQDVVVQPSDDIDRQEGYAAFVIENAYASELKAFIEAVNGGTAPKYDFAEDMETLRLIDEVESQK</sequence>
<dbReference type="EMBL" id="VSSQ01008772">
    <property type="protein sequence ID" value="MPM39797.1"/>
    <property type="molecule type" value="Genomic_DNA"/>
</dbReference>
<dbReference type="AlphaFoldDB" id="A0A644ZGF2"/>
<dbReference type="SUPFAM" id="SSF55347">
    <property type="entry name" value="Glyceraldehyde-3-phosphate dehydrogenase-like, C-terminal domain"/>
    <property type="match status" value="1"/>
</dbReference>
<comment type="caution">
    <text evidence="1">The sequence shown here is derived from an EMBL/GenBank/DDBJ whole genome shotgun (WGS) entry which is preliminary data.</text>
</comment>
<reference evidence="1" key="1">
    <citation type="submission" date="2019-08" db="EMBL/GenBank/DDBJ databases">
        <authorList>
            <person name="Kucharzyk K."/>
            <person name="Murdoch R.W."/>
            <person name="Higgins S."/>
            <person name="Loffler F."/>
        </authorList>
    </citation>
    <scope>NUCLEOTIDE SEQUENCE</scope>
</reference>
<accession>A0A644ZGF2</accession>
<name>A0A644ZGF2_9ZZZZ</name>